<comment type="caution">
    <text evidence="2">The sequence shown here is derived from an EMBL/GenBank/DDBJ whole genome shotgun (WGS) entry which is preliminary data.</text>
</comment>
<dbReference type="PANTHER" id="PTHR16146:SF46">
    <property type="entry name" value="INTELECTIN-1A-RELATED"/>
    <property type="match status" value="1"/>
</dbReference>
<evidence type="ECO:0000256" key="1">
    <source>
        <dbReference type="ARBA" id="ARBA00023157"/>
    </source>
</evidence>
<dbReference type="EMBL" id="JBIYXZ010002068">
    <property type="protein sequence ID" value="KAL3067033.1"/>
    <property type="molecule type" value="Genomic_DNA"/>
</dbReference>
<protein>
    <submittedName>
        <fullName evidence="2">Uncharacterized protein</fullName>
    </submittedName>
</protein>
<gene>
    <name evidence="2" type="ORF">OYC64_016894</name>
</gene>
<evidence type="ECO:0000313" key="2">
    <source>
        <dbReference type="EMBL" id="KAL3067033.1"/>
    </source>
</evidence>
<proteinExistence type="predicted"/>
<dbReference type="PANTHER" id="PTHR16146">
    <property type="entry name" value="INTELECTIN"/>
    <property type="match status" value="1"/>
</dbReference>
<keyword evidence="1" id="KW-1015">Disulfide bond</keyword>
<reference evidence="2 3" key="2">
    <citation type="journal article" date="2024" name="G3 (Bethesda)">
        <title>The genome of the cryopelagic Antarctic bald notothen, Trematomus borchgrevinki.</title>
        <authorList>
            <person name="Rayamajhi N."/>
            <person name="Rivera-Colon A.G."/>
            <person name="Minhas B.F."/>
            <person name="Cheng C.C."/>
            <person name="Catchen J.M."/>
        </authorList>
    </citation>
    <scope>NUCLEOTIDE SEQUENCE [LARGE SCALE GENOMIC DNA]</scope>
    <source>
        <strain evidence="2">AGRC-2024</strain>
    </source>
</reference>
<evidence type="ECO:0000313" key="3">
    <source>
        <dbReference type="Proteomes" id="UP001619887"/>
    </source>
</evidence>
<organism evidence="2 3">
    <name type="scientific">Pagothenia borchgrevinki</name>
    <name type="common">Bald rockcod</name>
    <name type="synonym">Trematomus borchgrevinki</name>
    <dbReference type="NCBI Taxonomy" id="8213"/>
    <lineage>
        <taxon>Eukaryota</taxon>
        <taxon>Metazoa</taxon>
        <taxon>Chordata</taxon>
        <taxon>Craniata</taxon>
        <taxon>Vertebrata</taxon>
        <taxon>Euteleostomi</taxon>
        <taxon>Actinopterygii</taxon>
        <taxon>Neopterygii</taxon>
        <taxon>Teleostei</taxon>
        <taxon>Neoteleostei</taxon>
        <taxon>Acanthomorphata</taxon>
        <taxon>Eupercaria</taxon>
        <taxon>Perciformes</taxon>
        <taxon>Notothenioidei</taxon>
        <taxon>Nototheniidae</taxon>
        <taxon>Pagothenia</taxon>
    </lineage>
</organism>
<name>A0ABD2HLL1_PAGBO</name>
<accession>A0ABD2HLL1</accession>
<sequence>MFSQYPVRYNVGSPGNRGPAIPIVYDHGDKESTKMLYGPKSRGEFEPGFITFRAINNDRAAMAICSGVKPVRVYNTEHYCIGGGGYFYPDQCGDFPSFDYDRLGLEQGWSASKEMTESAVLLFYR</sequence>
<dbReference type="AlphaFoldDB" id="A0ABD2HLL1"/>
<reference evidence="2 3" key="1">
    <citation type="journal article" date="2022" name="G3 (Bethesda)">
        <title>Evaluating Illumina-, Nanopore-, and PacBio-based genome assembly strategies with the bald notothen, Trematomus borchgrevinki.</title>
        <authorList>
            <person name="Rayamajhi N."/>
            <person name="Cheng C.C."/>
            <person name="Catchen J.M."/>
        </authorList>
    </citation>
    <scope>NUCLEOTIDE SEQUENCE [LARGE SCALE GENOMIC DNA]</scope>
    <source>
        <strain evidence="2">AGRC-2024</strain>
    </source>
</reference>
<dbReference type="Proteomes" id="UP001619887">
    <property type="component" value="Unassembled WGS sequence"/>
</dbReference>
<keyword evidence="3" id="KW-1185">Reference proteome</keyword>